<accession>A0A4Y5ZV40</accession>
<name>A0A4Y5ZV40_9ENTR</name>
<dbReference type="SUPFAM" id="SSF53706">
    <property type="entry name" value="Formate dehydrogenase/DMSO reductase, domains 1-3"/>
    <property type="match status" value="1"/>
</dbReference>
<evidence type="ECO:0000256" key="2">
    <source>
        <dbReference type="ARBA" id="ARBA00023004"/>
    </source>
</evidence>
<dbReference type="GO" id="GO:0016491">
    <property type="term" value="F:oxidoreductase activity"/>
    <property type="evidence" value="ECO:0007669"/>
    <property type="project" value="InterPro"/>
</dbReference>
<proteinExistence type="predicted"/>
<dbReference type="InterPro" id="IPR006963">
    <property type="entry name" value="Mopterin_OxRdtase_4Fe-4S_dom"/>
</dbReference>
<dbReference type="Gene3D" id="2.20.25.90">
    <property type="entry name" value="ADC-like domains"/>
    <property type="match status" value="1"/>
</dbReference>
<keyword evidence="1" id="KW-0479">Metal-binding</keyword>
<dbReference type="AlphaFoldDB" id="A0A4Y5ZV40"/>
<gene>
    <name evidence="5" type="ORF">EIN43_15570</name>
</gene>
<dbReference type="GO" id="GO:0046872">
    <property type="term" value="F:metal ion binding"/>
    <property type="evidence" value="ECO:0007669"/>
    <property type="project" value="UniProtKB-KW"/>
</dbReference>
<feature type="domain" description="4Fe-4S Mo/W bis-MGD-type" evidence="4">
    <location>
        <begin position="1"/>
        <end position="55"/>
    </location>
</feature>
<evidence type="ECO:0000259" key="4">
    <source>
        <dbReference type="PROSITE" id="PS51669"/>
    </source>
</evidence>
<organism evidence="5 6">
    <name type="scientific">Enterobacter hormaechei</name>
    <dbReference type="NCBI Taxonomy" id="158836"/>
    <lineage>
        <taxon>Bacteria</taxon>
        <taxon>Pseudomonadati</taxon>
        <taxon>Pseudomonadota</taxon>
        <taxon>Gammaproteobacteria</taxon>
        <taxon>Enterobacterales</taxon>
        <taxon>Enterobacteriaceae</taxon>
        <taxon>Enterobacter</taxon>
        <taxon>Enterobacter cloacae complex</taxon>
    </lineage>
</organism>
<keyword evidence="2" id="KW-0408">Iron</keyword>
<evidence type="ECO:0000256" key="1">
    <source>
        <dbReference type="ARBA" id="ARBA00022723"/>
    </source>
</evidence>
<evidence type="ECO:0000313" key="6">
    <source>
        <dbReference type="Proteomes" id="UP000318237"/>
    </source>
</evidence>
<dbReference type="EMBL" id="CP041054">
    <property type="protein sequence ID" value="QDE47523.1"/>
    <property type="molecule type" value="Genomic_DNA"/>
</dbReference>
<protein>
    <recommendedName>
        <fullName evidence="4">4Fe-4S Mo/W bis-MGD-type domain-containing protein</fullName>
    </recommendedName>
</protein>
<evidence type="ECO:0000313" key="5">
    <source>
        <dbReference type="EMBL" id="QDE47523.1"/>
    </source>
</evidence>
<reference evidence="5 6" key="1">
    <citation type="submission" date="2019-06" db="EMBL/GenBank/DDBJ databases">
        <title>Whole genome sequencing of XDR Enterobacter.</title>
        <authorList>
            <person name="Gnana Soundari P."/>
            <person name="Vijayakumar R."/>
            <person name="Krishnan P."/>
        </authorList>
    </citation>
    <scope>NUCLEOTIDE SEQUENCE [LARGE SCALE GENOMIC DNA]</scope>
    <source>
        <strain evidence="5 6">C126</strain>
    </source>
</reference>
<sequence length="64" mass="7166">MKSRHGLPLLCLRLQDPPVVNNGKIVRAEAAQGKTNQGTLCLKGYYGWDFINDTQILTPRLKTL</sequence>
<dbReference type="GO" id="GO:0051536">
    <property type="term" value="F:iron-sulfur cluster binding"/>
    <property type="evidence" value="ECO:0007669"/>
    <property type="project" value="UniProtKB-KW"/>
</dbReference>
<evidence type="ECO:0000256" key="3">
    <source>
        <dbReference type="ARBA" id="ARBA00023014"/>
    </source>
</evidence>
<dbReference type="Pfam" id="PF04879">
    <property type="entry name" value="Molybdop_Fe4S4"/>
    <property type="match status" value="1"/>
</dbReference>
<dbReference type="Proteomes" id="UP000318237">
    <property type="component" value="Chromosome"/>
</dbReference>
<dbReference type="PROSITE" id="PS51669">
    <property type="entry name" value="4FE4S_MOW_BIS_MGD"/>
    <property type="match status" value="1"/>
</dbReference>
<keyword evidence="3" id="KW-0411">Iron-sulfur</keyword>